<evidence type="ECO:0000259" key="8">
    <source>
        <dbReference type="Pfam" id="PF14322"/>
    </source>
</evidence>
<dbReference type="Gene3D" id="1.25.40.390">
    <property type="match status" value="1"/>
</dbReference>
<feature type="signal peptide" evidence="6">
    <location>
        <begin position="1"/>
        <end position="21"/>
    </location>
</feature>
<feature type="domain" description="SusD-like N-terminal" evidence="8">
    <location>
        <begin position="22"/>
        <end position="221"/>
    </location>
</feature>
<dbReference type="SUPFAM" id="SSF48452">
    <property type="entry name" value="TPR-like"/>
    <property type="match status" value="1"/>
</dbReference>
<evidence type="ECO:0000256" key="6">
    <source>
        <dbReference type="SAM" id="SignalP"/>
    </source>
</evidence>
<keyword evidence="5" id="KW-0998">Cell outer membrane</keyword>
<name>A0A3Q9IM44_9BACT</name>
<evidence type="ECO:0000256" key="2">
    <source>
        <dbReference type="ARBA" id="ARBA00006275"/>
    </source>
</evidence>
<keyword evidence="4" id="KW-0472">Membrane</keyword>
<evidence type="ECO:0000313" key="10">
    <source>
        <dbReference type="Proteomes" id="UP000270673"/>
    </source>
</evidence>
<evidence type="ECO:0000256" key="1">
    <source>
        <dbReference type="ARBA" id="ARBA00004442"/>
    </source>
</evidence>
<accession>A0A3Q9IM44</accession>
<organism evidence="9 10">
    <name type="scientific">Butyricimonas faecalis</name>
    <dbReference type="NCBI Taxonomy" id="2093856"/>
    <lineage>
        <taxon>Bacteria</taxon>
        <taxon>Pseudomonadati</taxon>
        <taxon>Bacteroidota</taxon>
        <taxon>Bacteroidia</taxon>
        <taxon>Bacteroidales</taxon>
        <taxon>Odoribacteraceae</taxon>
        <taxon>Butyricimonas</taxon>
    </lineage>
</organism>
<evidence type="ECO:0000256" key="5">
    <source>
        <dbReference type="ARBA" id="ARBA00023237"/>
    </source>
</evidence>
<dbReference type="Proteomes" id="UP000270673">
    <property type="component" value="Chromosome"/>
</dbReference>
<dbReference type="OrthoDB" id="5694214at2"/>
<dbReference type="GO" id="GO:0009279">
    <property type="term" value="C:cell outer membrane"/>
    <property type="evidence" value="ECO:0007669"/>
    <property type="project" value="UniProtKB-SubCell"/>
</dbReference>
<reference evidence="9 10" key="1">
    <citation type="submission" date="2018-10" db="EMBL/GenBank/DDBJ databases">
        <title>Butyricimonas faecalis sp. nov., isolated from human faeces and emended description of the genus Butyricimonas.</title>
        <authorList>
            <person name="Le Roy T."/>
            <person name="Van der Smissen P."/>
            <person name="Paquot A."/>
            <person name="Delzenne N."/>
            <person name="Muccioli G."/>
            <person name="Collet J.-F."/>
            <person name="Cani P.D."/>
        </authorList>
    </citation>
    <scope>NUCLEOTIDE SEQUENCE [LARGE SCALE GENOMIC DNA]</scope>
    <source>
        <strain evidence="9 10">H184</strain>
    </source>
</reference>
<keyword evidence="3 6" id="KW-0732">Signal</keyword>
<evidence type="ECO:0000256" key="4">
    <source>
        <dbReference type="ARBA" id="ARBA00023136"/>
    </source>
</evidence>
<comment type="subcellular location">
    <subcellularLocation>
        <location evidence="1">Cell outer membrane</location>
    </subcellularLocation>
</comment>
<protein>
    <submittedName>
        <fullName evidence="9">RagB/SusD family nutrient uptake outer membrane protein</fullName>
    </submittedName>
</protein>
<dbReference type="InterPro" id="IPR011990">
    <property type="entry name" value="TPR-like_helical_dom_sf"/>
</dbReference>
<feature type="domain" description="RagB/SusD" evidence="7">
    <location>
        <begin position="369"/>
        <end position="512"/>
    </location>
</feature>
<feature type="chain" id="PRO_5018596764" evidence="6">
    <location>
        <begin position="22"/>
        <end position="516"/>
    </location>
</feature>
<dbReference type="InterPro" id="IPR033985">
    <property type="entry name" value="SusD-like_N"/>
</dbReference>
<dbReference type="Pfam" id="PF14322">
    <property type="entry name" value="SusD-like_3"/>
    <property type="match status" value="1"/>
</dbReference>
<keyword evidence="10" id="KW-1185">Reference proteome</keyword>
<evidence type="ECO:0000259" key="7">
    <source>
        <dbReference type="Pfam" id="PF07980"/>
    </source>
</evidence>
<dbReference type="AlphaFoldDB" id="A0A3Q9IM44"/>
<sequence length="516" mass="60099">MRLKRLLYIAGLLLCCSCDNMLDVEPEIAVTYTNYFQNEQDVHKTYIDMYAKLREVYFQYQLQPHHKMGLVYDQCNEYYSYADELKNLSAEAFKKVDGTSWLLHYNVIFQSNLILDNLYRVQDLPKDRENFYRGHCYFAKGLMYYEIARRWGNAPITRDSKSIDPLGRSDAKVVLDTALSNALRAFDLLKNYEEAVDYNGQKLKKYYAHKGAAAALLANIYAWKGGVFNDPDAYKETEKYCTLIIENKVGIYKMVDTPEEVCSVVMDRLSSESVFELLNSSIDFGFTTGRFSPGINFHIGENYGSGGYPLNPFGSLSNNQYENLYLIKNDRVKKIWSDGDLRRTAYFWKFDEMAAADEEITGGFAYPYFWRKPLLDAAWDPAEMINVDGNKIFWRLAEIYLLRAEARCRANLPGAEDDLNCVRNRAHAKAYPADTDTEGLQMAIFREREREMFFDGERYYDIVRNGYYTLPGMISEVFEQLTEQDVKDGALYVPIMDTEMQRNTLMRQNPYWLARW</sequence>
<gene>
    <name evidence="9" type="ORF">D8S85_03650</name>
</gene>
<evidence type="ECO:0000256" key="3">
    <source>
        <dbReference type="ARBA" id="ARBA00022729"/>
    </source>
</evidence>
<dbReference type="RefSeq" id="WP_106624918.1">
    <property type="nucleotide sequence ID" value="NZ_CP032819.1"/>
</dbReference>
<evidence type="ECO:0000313" key="9">
    <source>
        <dbReference type="EMBL" id="AZS28734.1"/>
    </source>
</evidence>
<dbReference type="KEGG" id="buy:D8S85_03650"/>
<comment type="similarity">
    <text evidence="2">Belongs to the SusD family.</text>
</comment>
<dbReference type="Pfam" id="PF07980">
    <property type="entry name" value="SusD_RagB"/>
    <property type="match status" value="1"/>
</dbReference>
<dbReference type="InterPro" id="IPR012944">
    <property type="entry name" value="SusD_RagB_dom"/>
</dbReference>
<proteinExistence type="inferred from homology"/>
<dbReference type="EMBL" id="CP032819">
    <property type="protein sequence ID" value="AZS28734.1"/>
    <property type="molecule type" value="Genomic_DNA"/>
</dbReference>